<dbReference type="Gene3D" id="3.90.550.10">
    <property type="entry name" value="Spore Coat Polysaccharide Biosynthesis Protein SpsA, Chain A"/>
    <property type="match status" value="1"/>
</dbReference>
<evidence type="ECO:0008006" key="12">
    <source>
        <dbReference type="Google" id="ProtNLM"/>
    </source>
</evidence>
<dbReference type="EMBL" id="JAWCUI010000018">
    <property type="protein sequence ID" value="KAL1897590.1"/>
    <property type="molecule type" value="Genomic_DNA"/>
</dbReference>
<keyword evidence="2" id="KW-0328">Glycosyltransferase</keyword>
<comment type="subcellular location">
    <subcellularLocation>
        <location evidence="1">Membrane</location>
    </subcellularLocation>
</comment>
<keyword evidence="5 9" id="KW-1133">Transmembrane helix</keyword>
<sequence length="572" mass="64659">MSDRFRLDNQCHEGIISKEWFNWTTAFLVLFVWRYLRQVVHLVSFWMYRPAQPLTNPKITRNDVTVIVPTVDPHNPHFIAGLTTAISNTPAKIIICSGVQIDVLAANEANKRAQVMHGVKYADTEICVLMDDHVLWKDTFLDYALPAFERDPKVGIVGTNKRVIREKVHDNLLHRVLNMVQCLYLERHNFEIRSSNAIDGGVFVVSGRTSLMRTSILQDPAFNHDYLNDYFLFGLVGPLAVDDDNFVTRWCIANGWRVKIQYCDETLITTSLGSAHKFTGGLKRWVRTTWRSNSTSLSSLHVYLTQPWSVYAVYLSLFTNFALFYDPLLLYAFAKSGLSSYHYVDNSQALDPIGYKMDGSLDYGTFVGADNFATTASANLFISFLPLICWIFAFKMVKPFAYFWRNPQDLWILWAYILFTYFHSLIKVNGLLTFYNAKWEGRDLASLNADLVRTQSSRGSGSLTSVPPLHPIQETTLPAHFTPGSRFIDVEPSMPSLVNMRLGSPPPPDNTNINRSSSDFPTPVDTDKGRTSTSNPNVNPFAYASPYAASLALDKLHVNDDQEHSNGTAQGP</sequence>
<dbReference type="SUPFAM" id="SSF53448">
    <property type="entry name" value="Nucleotide-diphospho-sugar transferases"/>
    <property type="match status" value="1"/>
</dbReference>
<organism evidence="10 11">
    <name type="scientific">Sporothrix stenoceras</name>
    <dbReference type="NCBI Taxonomy" id="5173"/>
    <lineage>
        <taxon>Eukaryota</taxon>
        <taxon>Fungi</taxon>
        <taxon>Dikarya</taxon>
        <taxon>Ascomycota</taxon>
        <taxon>Pezizomycotina</taxon>
        <taxon>Sordariomycetes</taxon>
        <taxon>Sordariomycetidae</taxon>
        <taxon>Ophiostomatales</taxon>
        <taxon>Ophiostomataceae</taxon>
        <taxon>Sporothrix</taxon>
    </lineage>
</organism>
<keyword evidence="4 9" id="KW-0812">Transmembrane</keyword>
<dbReference type="InterPro" id="IPR052427">
    <property type="entry name" value="Glycosyltrans_GT2/GT47"/>
</dbReference>
<evidence type="ECO:0000256" key="2">
    <source>
        <dbReference type="ARBA" id="ARBA00022676"/>
    </source>
</evidence>
<evidence type="ECO:0000256" key="6">
    <source>
        <dbReference type="ARBA" id="ARBA00023136"/>
    </source>
</evidence>
<evidence type="ECO:0000256" key="3">
    <source>
        <dbReference type="ARBA" id="ARBA00022679"/>
    </source>
</evidence>
<reference evidence="10 11" key="1">
    <citation type="journal article" date="2024" name="IMA Fungus">
        <title>IMA Genome - F19 : A genome assembly and annotation guide to empower mycologists, including annotated draft genome sequences of Ceratocystis pirilliformis, Diaporthe australafricana, Fusarium ophioides, Paecilomyces lecythidis, and Sporothrix stenoceras.</title>
        <authorList>
            <person name="Aylward J."/>
            <person name="Wilson A.M."/>
            <person name="Visagie C.M."/>
            <person name="Spraker J."/>
            <person name="Barnes I."/>
            <person name="Buitendag C."/>
            <person name="Ceriani C."/>
            <person name="Del Mar Angel L."/>
            <person name="du Plessis D."/>
            <person name="Fuchs T."/>
            <person name="Gasser K."/>
            <person name="Kramer D."/>
            <person name="Li W."/>
            <person name="Munsamy K."/>
            <person name="Piso A."/>
            <person name="Price J.L."/>
            <person name="Sonnekus B."/>
            <person name="Thomas C."/>
            <person name="van der Nest A."/>
            <person name="van Dijk A."/>
            <person name="van Heerden A."/>
            <person name="van Vuuren N."/>
            <person name="Yilmaz N."/>
            <person name="Duong T.A."/>
            <person name="van der Merwe N.A."/>
            <person name="Wingfield M.J."/>
            <person name="Wingfield B.D."/>
        </authorList>
    </citation>
    <scope>NUCLEOTIDE SEQUENCE [LARGE SCALE GENOMIC DNA]</scope>
    <source>
        <strain evidence="10 11">CMW 5346</strain>
    </source>
</reference>
<feature type="transmembrane region" description="Helical" evidence="9">
    <location>
        <begin position="311"/>
        <end position="334"/>
    </location>
</feature>
<keyword evidence="7" id="KW-0325">Glycoprotein</keyword>
<name>A0ABR3ZBB5_9PEZI</name>
<feature type="transmembrane region" description="Helical" evidence="9">
    <location>
        <begin position="376"/>
        <end position="397"/>
    </location>
</feature>
<evidence type="ECO:0000313" key="10">
    <source>
        <dbReference type="EMBL" id="KAL1897590.1"/>
    </source>
</evidence>
<dbReference type="InterPro" id="IPR029044">
    <property type="entry name" value="Nucleotide-diphossugar_trans"/>
</dbReference>
<keyword evidence="6 9" id="KW-0472">Membrane</keyword>
<gene>
    <name evidence="10" type="ORF">Sste5346_003896</name>
</gene>
<evidence type="ECO:0000313" key="11">
    <source>
        <dbReference type="Proteomes" id="UP001583186"/>
    </source>
</evidence>
<evidence type="ECO:0000256" key="5">
    <source>
        <dbReference type="ARBA" id="ARBA00022989"/>
    </source>
</evidence>
<feature type="region of interest" description="Disordered" evidence="8">
    <location>
        <begin position="498"/>
        <end position="540"/>
    </location>
</feature>
<evidence type="ECO:0000256" key="9">
    <source>
        <dbReference type="SAM" id="Phobius"/>
    </source>
</evidence>
<feature type="compositionally biased region" description="Polar residues" evidence="8">
    <location>
        <begin position="510"/>
        <end position="520"/>
    </location>
</feature>
<evidence type="ECO:0000256" key="4">
    <source>
        <dbReference type="ARBA" id="ARBA00022692"/>
    </source>
</evidence>
<accession>A0ABR3ZBB5</accession>
<evidence type="ECO:0000256" key="8">
    <source>
        <dbReference type="SAM" id="MobiDB-lite"/>
    </source>
</evidence>
<protein>
    <recommendedName>
        <fullName evidence="12">Capsule polysaccharide synthase</fullName>
    </recommendedName>
</protein>
<comment type="caution">
    <text evidence="10">The sequence shown here is derived from an EMBL/GenBank/DDBJ whole genome shotgun (WGS) entry which is preliminary data.</text>
</comment>
<feature type="transmembrane region" description="Helical" evidence="9">
    <location>
        <begin position="409"/>
        <end position="426"/>
    </location>
</feature>
<dbReference type="Proteomes" id="UP001583186">
    <property type="component" value="Unassembled WGS sequence"/>
</dbReference>
<dbReference type="PANTHER" id="PTHR47844">
    <property type="entry name" value="SYNTHASE CPS1, PUTATIVE (AFU_ORTHOLOGUE AFUA_7G02500)-RELATED"/>
    <property type="match status" value="1"/>
</dbReference>
<keyword evidence="3" id="KW-0808">Transferase</keyword>
<evidence type="ECO:0000256" key="1">
    <source>
        <dbReference type="ARBA" id="ARBA00004370"/>
    </source>
</evidence>
<dbReference type="PANTHER" id="PTHR47844:SF1">
    <property type="entry name" value="EXOSTOSIN-LIKE 2"/>
    <property type="match status" value="1"/>
</dbReference>
<proteinExistence type="predicted"/>
<keyword evidence="11" id="KW-1185">Reference proteome</keyword>
<evidence type="ECO:0000256" key="7">
    <source>
        <dbReference type="ARBA" id="ARBA00023180"/>
    </source>
</evidence>
<dbReference type="Pfam" id="PF13641">
    <property type="entry name" value="Glyco_tranf_2_3"/>
    <property type="match status" value="1"/>
</dbReference>